<reference evidence="1 2" key="1">
    <citation type="submission" date="2018-03" db="EMBL/GenBank/DDBJ databases">
        <title>Genomic Encyclopedia of Archaeal and Bacterial Type Strains, Phase II (KMG-II): from individual species to whole genera.</title>
        <authorList>
            <person name="Goeker M."/>
        </authorList>
    </citation>
    <scope>NUCLEOTIDE SEQUENCE [LARGE SCALE GENOMIC DNA]</scope>
    <source>
        <strain evidence="1 2">DSM 29328</strain>
    </source>
</reference>
<dbReference type="RefSeq" id="WP_106204171.1">
    <property type="nucleotide sequence ID" value="NZ_PVTD01000002.1"/>
</dbReference>
<dbReference type="OrthoDB" id="894286at2"/>
<evidence type="ECO:0000313" key="1">
    <source>
        <dbReference type="EMBL" id="PRY25255.1"/>
    </source>
</evidence>
<keyword evidence="2" id="KW-1185">Reference proteome</keyword>
<organism evidence="1 2">
    <name type="scientific">Aliiruegeria haliotis</name>
    <dbReference type="NCBI Taxonomy" id="1280846"/>
    <lineage>
        <taxon>Bacteria</taxon>
        <taxon>Pseudomonadati</taxon>
        <taxon>Pseudomonadota</taxon>
        <taxon>Alphaproteobacteria</taxon>
        <taxon>Rhodobacterales</taxon>
        <taxon>Roseobacteraceae</taxon>
        <taxon>Aliiruegeria</taxon>
    </lineage>
</organism>
<evidence type="ECO:0008006" key="3">
    <source>
        <dbReference type="Google" id="ProtNLM"/>
    </source>
</evidence>
<dbReference type="Proteomes" id="UP000239480">
    <property type="component" value="Unassembled WGS sequence"/>
</dbReference>
<dbReference type="EMBL" id="PVTD01000002">
    <property type="protein sequence ID" value="PRY25255.1"/>
    <property type="molecule type" value="Genomic_DNA"/>
</dbReference>
<protein>
    <recommendedName>
        <fullName evidence="3">Metal binding Ada-like protein</fullName>
    </recommendedName>
</protein>
<dbReference type="AlphaFoldDB" id="A0A2T0RVN8"/>
<proteinExistence type="predicted"/>
<gene>
    <name evidence="1" type="ORF">CLV78_102432</name>
</gene>
<evidence type="ECO:0000313" key="2">
    <source>
        <dbReference type="Proteomes" id="UP000239480"/>
    </source>
</evidence>
<comment type="caution">
    <text evidence="1">The sequence shown here is derived from an EMBL/GenBank/DDBJ whole genome shotgun (WGS) entry which is preliminary data.</text>
</comment>
<sequence length="219" mass="24549">MASCSDETGTERGRPRQNRVLPTGEIVAVTCRGTMMGNRGILHDSKGILGQARWRHKAWICCRLAFKKRQRQVMAPGQYTELFFLDEAVALAAGHRPCAECRREAYRAWQSAWARTFGRTARAPEMDDVLHRDRVGRDRRQIRHIAPLGGLPDGAFVLWRGVPSLWFRRQLRGFSTDGYTSAPSHDAKEKVEVLTPAATIAVMAAGYRPAVHPSAQLEV</sequence>
<accession>A0A2T0RVN8</accession>
<name>A0A2T0RVN8_9RHOB</name>